<dbReference type="InterPro" id="IPR025528">
    <property type="entry name" value="BrnA_antitoxin"/>
</dbReference>
<dbReference type="EMBL" id="AEVG01000096">
    <property type="protein sequence ID" value="EFX91626.1"/>
    <property type="molecule type" value="Genomic_DNA"/>
</dbReference>
<dbReference type="RefSeq" id="WP_005623009.1">
    <property type="nucleotide sequence ID" value="NZ_GL831080.1"/>
</dbReference>
<evidence type="ECO:0000313" key="2">
    <source>
        <dbReference type="Proteomes" id="UP000005467"/>
    </source>
</evidence>
<evidence type="ECO:0000313" key="1">
    <source>
        <dbReference type="EMBL" id="EFX91626.1"/>
    </source>
</evidence>
<organism evidence="1 2">
    <name type="scientific">Actinobacillus ureae ATCC 25976</name>
    <dbReference type="NCBI Taxonomy" id="887324"/>
    <lineage>
        <taxon>Bacteria</taxon>
        <taxon>Pseudomonadati</taxon>
        <taxon>Pseudomonadota</taxon>
        <taxon>Gammaproteobacteria</taxon>
        <taxon>Pasteurellales</taxon>
        <taxon>Pasteurellaceae</taxon>
        <taxon>Actinobacillus</taxon>
    </lineage>
</organism>
<gene>
    <name evidence="1" type="ORF">HMPREF0027_1314</name>
</gene>
<name>E8KHJ7_9PAST</name>
<sequence>MKLIDVEDPRYIDDENPEWTQEDIDNALTFEQMPPALQALVIESRERKRGRPVAQTKKVSVTIRYSQSVIDAFKSTRKGWQSRMNQVLEDYVSKAL</sequence>
<accession>E8KHJ7</accession>
<dbReference type="Proteomes" id="UP000005467">
    <property type="component" value="Unassembled WGS sequence"/>
</dbReference>
<dbReference type="AlphaFoldDB" id="E8KHJ7"/>
<reference evidence="1 2" key="1">
    <citation type="submission" date="2011-01" db="EMBL/GenBank/DDBJ databases">
        <authorList>
            <person name="Muzny D."/>
            <person name="Qin X."/>
            <person name="Deng J."/>
            <person name="Jiang H."/>
            <person name="Liu Y."/>
            <person name="Qu J."/>
            <person name="Song X.-Z."/>
            <person name="Zhang L."/>
            <person name="Thornton R."/>
            <person name="Coyle M."/>
            <person name="Francisco L."/>
            <person name="Jackson L."/>
            <person name="Javaid M."/>
            <person name="Korchina V."/>
            <person name="Kovar C."/>
            <person name="Mata R."/>
            <person name="Mathew T."/>
            <person name="Ngo R."/>
            <person name="Nguyen L."/>
            <person name="Nguyen N."/>
            <person name="Okwuonu G."/>
            <person name="Ongeri F."/>
            <person name="Pham C."/>
            <person name="Simmons D."/>
            <person name="Wilczek-Boney K."/>
            <person name="Hale W."/>
            <person name="Jakkamsetti A."/>
            <person name="Pham P."/>
            <person name="Ruth R."/>
            <person name="San Lucas F."/>
            <person name="Warren J."/>
            <person name="Zhang J."/>
            <person name="Zhao Z."/>
            <person name="Zhou C."/>
            <person name="Zhu D."/>
            <person name="Lee S."/>
            <person name="Bess C."/>
            <person name="Blankenburg K."/>
            <person name="Forbes L."/>
            <person name="Fu Q."/>
            <person name="Gubbala S."/>
            <person name="Hirani K."/>
            <person name="Jayaseelan J.C."/>
            <person name="Lara F."/>
            <person name="Munidasa M."/>
            <person name="Palculict T."/>
            <person name="Patil S."/>
            <person name="Pu L.-L."/>
            <person name="Saada N."/>
            <person name="Tang L."/>
            <person name="Weissenberger G."/>
            <person name="Zhu Y."/>
            <person name="Hemphill L."/>
            <person name="Shang Y."/>
            <person name="Youmans B."/>
            <person name="Ayvaz T."/>
            <person name="Ross M."/>
            <person name="Santibanez J."/>
            <person name="Aqrawi P."/>
            <person name="Gross S."/>
            <person name="Joshi V."/>
            <person name="Fowler G."/>
            <person name="Nazareth L."/>
            <person name="Reid J."/>
            <person name="Worley K."/>
            <person name="Petrosino J."/>
            <person name="Highlander S."/>
            <person name="Gibbs R."/>
        </authorList>
    </citation>
    <scope>NUCLEOTIDE SEQUENCE [LARGE SCALE GENOMIC DNA]</scope>
    <source>
        <strain evidence="1 2">ATCC 25976</strain>
    </source>
</reference>
<dbReference type="Pfam" id="PF14384">
    <property type="entry name" value="BrnA_antitoxin"/>
    <property type="match status" value="1"/>
</dbReference>
<protein>
    <submittedName>
        <fullName evidence="1">Toxin-antitoxin system, antitoxin component, ribbon-helix-helix domain protein</fullName>
    </submittedName>
</protein>
<dbReference type="HOGENOM" id="CLU_140900_0_2_6"/>
<keyword evidence="2" id="KW-1185">Reference proteome</keyword>
<proteinExistence type="predicted"/>
<comment type="caution">
    <text evidence="1">The sequence shown here is derived from an EMBL/GenBank/DDBJ whole genome shotgun (WGS) entry which is preliminary data.</text>
</comment>